<evidence type="ECO:0000256" key="1">
    <source>
        <dbReference type="SAM" id="Phobius"/>
    </source>
</evidence>
<accession>A0A0M0LM11</accession>
<gene>
    <name evidence="2" type="ORF">AMD00_06805</name>
</gene>
<keyword evidence="1" id="KW-1133">Transmembrane helix</keyword>
<sequence>MKIHVLFWTSIVSAVSFTVCLRLLQLFSIIHWSPIGWSKHWHLFSGHTPLFKWTTLAIVLFVFAIVIFYLSELCIAIRADIAAMGLSIILLFGLQWWMFGTVELKKVSIPIFVIIAMHLRFIVETAMFHKKAESLDTRSKIPYNTDVVK</sequence>
<dbReference type="Proteomes" id="UP000036867">
    <property type="component" value="Unassembled WGS sequence"/>
</dbReference>
<dbReference type="EMBL" id="LILB01000001">
    <property type="protein sequence ID" value="KOO52115.1"/>
    <property type="molecule type" value="Genomic_DNA"/>
</dbReference>
<feature type="transmembrane region" description="Helical" evidence="1">
    <location>
        <begin position="109"/>
        <end position="128"/>
    </location>
</feature>
<keyword evidence="3" id="KW-1185">Reference proteome</keyword>
<keyword evidence="1" id="KW-0472">Membrane</keyword>
<keyword evidence="1" id="KW-0812">Transmembrane</keyword>
<dbReference type="OrthoDB" id="2966427at2"/>
<feature type="transmembrane region" description="Helical" evidence="1">
    <location>
        <begin position="50"/>
        <end position="70"/>
    </location>
</feature>
<comment type="caution">
    <text evidence="2">The sequence shown here is derived from an EMBL/GenBank/DDBJ whole genome shotgun (WGS) entry which is preliminary data.</text>
</comment>
<evidence type="ECO:0000313" key="2">
    <source>
        <dbReference type="EMBL" id="KOO52115.1"/>
    </source>
</evidence>
<evidence type="ECO:0000313" key="3">
    <source>
        <dbReference type="Proteomes" id="UP000036867"/>
    </source>
</evidence>
<organism evidence="2 3">
    <name type="scientific">Viridibacillus arvi</name>
    <dbReference type="NCBI Taxonomy" id="263475"/>
    <lineage>
        <taxon>Bacteria</taxon>
        <taxon>Bacillati</taxon>
        <taxon>Bacillota</taxon>
        <taxon>Bacilli</taxon>
        <taxon>Bacillales</taxon>
        <taxon>Caryophanaceae</taxon>
        <taxon>Viridibacillus</taxon>
    </lineage>
</organism>
<dbReference type="RefSeq" id="WP_053416291.1">
    <property type="nucleotide sequence ID" value="NZ_JBCMHV010000003.1"/>
</dbReference>
<name>A0A0M0LM11_9BACL</name>
<dbReference type="AlphaFoldDB" id="A0A0M0LM11"/>
<dbReference type="GeneID" id="301135813"/>
<feature type="transmembrane region" description="Helical" evidence="1">
    <location>
        <begin position="77"/>
        <end position="97"/>
    </location>
</feature>
<protein>
    <submittedName>
        <fullName evidence="2">Uncharacterized protein</fullName>
    </submittedName>
</protein>
<dbReference type="STRING" id="263475.AMD00_06805"/>
<proteinExistence type="predicted"/>
<feature type="transmembrane region" description="Helical" evidence="1">
    <location>
        <begin position="7"/>
        <end position="30"/>
    </location>
</feature>
<reference evidence="3" key="1">
    <citation type="submission" date="2015-08" db="EMBL/GenBank/DDBJ databases">
        <title>Fjat-10028 dsm 16317.</title>
        <authorList>
            <person name="Liu B."/>
            <person name="Wang J."/>
            <person name="Zhu Y."/>
            <person name="Liu G."/>
            <person name="Chen Q."/>
            <person name="Chen Z."/>
            <person name="Lan J."/>
            <person name="Che J."/>
            <person name="Ge C."/>
            <person name="Shi H."/>
            <person name="Pan Z."/>
            <person name="Liu X."/>
        </authorList>
    </citation>
    <scope>NUCLEOTIDE SEQUENCE [LARGE SCALE GENOMIC DNA]</scope>
    <source>
        <strain evidence="3">DSM 16317</strain>
    </source>
</reference>